<dbReference type="AlphaFoldDB" id="A0A0G1JJA0"/>
<organism evidence="1 2">
    <name type="scientific">Candidatus Collierbacteria bacterium GW2011_GWB1_44_6</name>
    <dbReference type="NCBI Taxonomy" id="1618384"/>
    <lineage>
        <taxon>Bacteria</taxon>
        <taxon>Candidatus Collieribacteriota</taxon>
    </lineage>
</organism>
<dbReference type="SUPFAM" id="SSF102405">
    <property type="entry name" value="MCP/YpsA-like"/>
    <property type="match status" value="1"/>
</dbReference>
<sequence length="164" mass="18278">MKILVIGTWKKEKAKECWEEANKLGELLAKNNHILVSGGGTGISELVVNSYKKNKGKKYIAYFPSKEEMEKVGEEKGPEPDKIVETNVDYPERNIIMVKNCEGIIALHGGLGTLTEIIHAVKDYNKKVSVIDKGELASLIKLIPELKEKVFLTSNVKEALNNLK</sequence>
<dbReference type="EMBL" id="LCJG01000059">
    <property type="protein sequence ID" value="KKT71661.1"/>
    <property type="molecule type" value="Genomic_DNA"/>
</dbReference>
<protein>
    <recommendedName>
        <fullName evidence="3">Rossmann fold nucleotide-binding protein</fullName>
    </recommendedName>
</protein>
<gene>
    <name evidence="1" type="ORF">UW68_C0059G0003</name>
</gene>
<dbReference type="InterPro" id="IPR041164">
    <property type="entry name" value="LDcluster4"/>
</dbReference>
<dbReference type="STRING" id="1618384.UW68_C0059G0003"/>
<dbReference type="Pfam" id="PF18306">
    <property type="entry name" value="LDcluster4"/>
    <property type="match status" value="1"/>
</dbReference>
<accession>A0A0G1JJA0</accession>
<evidence type="ECO:0000313" key="1">
    <source>
        <dbReference type="EMBL" id="KKT71661.1"/>
    </source>
</evidence>
<evidence type="ECO:0000313" key="2">
    <source>
        <dbReference type="Proteomes" id="UP000034835"/>
    </source>
</evidence>
<evidence type="ECO:0008006" key="3">
    <source>
        <dbReference type="Google" id="ProtNLM"/>
    </source>
</evidence>
<proteinExistence type="predicted"/>
<reference evidence="1 2" key="1">
    <citation type="journal article" date="2015" name="Nature">
        <title>rRNA introns, odd ribosomes, and small enigmatic genomes across a large radiation of phyla.</title>
        <authorList>
            <person name="Brown C.T."/>
            <person name="Hug L.A."/>
            <person name="Thomas B.C."/>
            <person name="Sharon I."/>
            <person name="Castelle C.J."/>
            <person name="Singh A."/>
            <person name="Wilkins M.J."/>
            <person name="Williams K.H."/>
            <person name="Banfield J.F."/>
        </authorList>
    </citation>
    <scope>NUCLEOTIDE SEQUENCE [LARGE SCALE GENOMIC DNA]</scope>
</reference>
<name>A0A0G1JJA0_9BACT</name>
<dbReference type="Proteomes" id="UP000034835">
    <property type="component" value="Unassembled WGS sequence"/>
</dbReference>
<comment type="caution">
    <text evidence="1">The sequence shown here is derived from an EMBL/GenBank/DDBJ whole genome shotgun (WGS) entry which is preliminary data.</text>
</comment>
<dbReference type="Gene3D" id="3.40.50.450">
    <property type="match status" value="1"/>
</dbReference>